<evidence type="ECO:0000256" key="4">
    <source>
        <dbReference type="ARBA" id="ARBA00022737"/>
    </source>
</evidence>
<evidence type="ECO:0000313" key="8">
    <source>
        <dbReference type="Proteomes" id="UP000717585"/>
    </source>
</evidence>
<proteinExistence type="inferred from homology"/>
<dbReference type="InterPro" id="IPR036322">
    <property type="entry name" value="WD40_repeat_dom_sf"/>
</dbReference>
<keyword evidence="4" id="KW-0677">Repeat</keyword>
<evidence type="ECO:0000256" key="2">
    <source>
        <dbReference type="ARBA" id="ARBA00005616"/>
    </source>
</evidence>
<keyword evidence="5" id="KW-0539">Nucleus</keyword>
<dbReference type="InterPro" id="IPR015943">
    <property type="entry name" value="WD40/YVTN_repeat-like_dom_sf"/>
</dbReference>
<evidence type="ECO:0000256" key="6">
    <source>
        <dbReference type="PROSITE-ProRule" id="PRU00221"/>
    </source>
</evidence>
<comment type="subcellular location">
    <subcellularLocation>
        <location evidence="1">Nucleus</location>
    </subcellularLocation>
</comment>
<keyword evidence="3 6" id="KW-0853">WD repeat</keyword>
<dbReference type="OrthoDB" id="27537at2759"/>
<accession>A0A8J6E0R1</accession>
<dbReference type="Gene3D" id="2.130.10.10">
    <property type="entry name" value="YVTN repeat-like/Quinoprotein amine dehydrogenase"/>
    <property type="match status" value="1"/>
</dbReference>
<name>A0A8J6E0R1_9EUKA</name>
<feature type="repeat" description="WD" evidence="6">
    <location>
        <begin position="101"/>
        <end position="142"/>
    </location>
</feature>
<dbReference type="SUPFAM" id="SSF50978">
    <property type="entry name" value="WD40 repeat-like"/>
    <property type="match status" value="1"/>
</dbReference>
<dbReference type="Proteomes" id="UP000717585">
    <property type="component" value="Unassembled WGS sequence"/>
</dbReference>
<dbReference type="PANTHER" id="PTHR19861">
    <property type="entry name" value="WD40 REPEAT PROTEIN SWD2"/>
    <property type="match status" value="1"/>
</dbReference>
<dbReference type="GO" id="GO:0048188">
    <property type="term" value="C:Set1C/COMPASS complex"/>
    <property type="evidence" value="ECO:0007669"/>
    <property type="project" value="TreeGrafter"/>
</dbReference>
<evidence type="ECO:0000256" key="3">
    <source>
        <dbReference type="ARBA" id="ARBA00022574"/>
    </source>
</evidence>
<dbReference type="GO" id="GO:0016070">
    <property type="term" value="P:RNA metabolic process"/>
    <property type="evidence" value="ECO:0007669"/>
    <property type="project" value="UniProtKB-ARBA"/>
</dbReference>
<organism evidence="7 8">
    <name type="scientific">Carpediemonas membranifera</name>
    <dbReference type="NCBI Taxonomy" id="201153"/>
    <lineage>
        <taxon>Eukaryota</taxon>
        <taxon>Metamonada</taxon>
        <taxon>Carpediemonas-like organisms</taxon>
        <taxon>Carpediemonas</taxon>
    </lineage>
</organism>
<keyword evidence="8" id="KW-1185">Reference proteome</keyword>
<evidence type="ECO:0000256" key="1">
    <source>
        <dbReference type="ARBA" id="ARBA00004123"/>
    </source>
</evidence>
<dbReference type="EMBL" id="JAHDYR010000038">
    <property type="protein sequence ID" value="KAG9392543.1"/>
    <property type="molecule type" value="Genomic_DNA"/>
</dbReference>
<sequence length="308" mass="34615">MKVVRKHDSILKDPKKSMIQNLCINFNNEIIAATFDNRINYYNLSDGSISHKYPISDGSADGIDRMTFINLPHYLLYTTTNQYDYGIRLLNAETHQVQRVFTGHQGRVTSLHQNPRSDTFITASDDNTVRIWDLRSEKPIMCIPTESGAVASFDTSGLVFAIAANSKIEMYPEKKAKPFQSGQVKDSTQVQFNHMTFSPTSNYLLLSASNGEIYMFKTLREFKQQAVFTGHQQADNVIHRPVFTRDESSVTIGDATGLSFYDINNPASAPVHVTSLVEQSPISCCVWHPSKALLISAGYTVDFWVPEI</sequence>
<dbReference type="InterPro" id="IPR001680">
    <property type="entry name" value="WD40_rpt"/>
</dbReference>
<evidence type="ECO:0000313" key="7">
    <source>
        <dbReference type="EMBL" id="KAG9392543.1"/>
    </source>
</evidence>
<dbReference type="Pfam" id="PF00400">
    <property type="entry name" value="WD40"/>
    <property type="match status" value="1"/>
</dbReference>
<dbReference type="AlphaFoldDB" id="A0A8J6E0R1"/>
<comment type="caution">
    <text evidence="7">The sequence shown here is derived from an EMBL/GenBank/DDBJ whole genome shotgun (WGS) entry which is preliminary data.</text>
</comment>
<dbReference type="InterPro" id="IPR037867">
    <property type="entry name" value="Swd2/WDR82"/>
</dbReference>
<dbReference type="GO" id="GO:0003682">
    <property type="term" value="F:chromatin binding"/>
    <property type="evidence" value="ECO:0007669"/>
    <property type="project" value="TreeGrafter"/>
</dbReference>
<dbReference type="SMART" id="SM00320">
    <property type="entry name" value="WD40"/>
    <property type="match status" value="4"/>
</dbReference>
<comment type="similarity">
    <text evidence="2">Belongs to the WD repeat SWD2 family.</text>
</comment>
<dbReference type="PANTHER" id="PTHR19861:SF0">
    <property type="entry name" value="WD REPEAT-CONTAINING PROTEIN 82"/>
    <property type="match status" value="1"/>
</dbReference>
<reference evidence="7" key="1">
    <citation type="submission" date="2021-05" db="EMBL/GenBank/DDBJ databases">
        <title>A free-living protist that lacks canonical eukaryotic 1 DNA replication and segregation systems.</title>
        <authorList>
            <person name="Salas-Leiva D.E."/>
            <person name="Tromer E.C."/>
            <person name="Curtis B.A."/>
            <person name="Jerlstrom-Hultqvist J."/>
            <person name="Kolisko M."/>
            <person name="Yi Z."/>
            <person name="Salas-Leiva J.S."/>
            <person name="Gallot-Lavallee L."/>
            <person name="Kops G.J.P.L."/>
            <person name="Archibald J.M."/>
            <person name="Simpson A.G.B."/>
            <person name="Roger A.J."/>
        </authorList>
    </citation>
    <scope>NUCLEOTIDE SEQUENCE</scope>
    <source>
        <strain evidence="7">BICM</strain>
    </source>
</reference>
<dbReference type="PROSITE" id="PS50082">
    <property type="entry name" value="WD_REPEATS_2"/>
    <property type="match status" value="1"/>
</dbReference>
<gene>
    <name evidence="7" type="ORF">J8273_5548</name>
</gene>
<evidence type="ECO:0000256" key="5">
    <source>
        <dbReference type="ARBA" id="ARBA00023242"/>
    </source>
</evidence>
<dbReference type="PROSITE" id="PS50294">
    <property type="entry name" value="WD_REPEATS_REGION"/>
    <property type="match status" value="1"/>
</dbReference>
<protein>
    <submittedName>
        <fullName evidence="7">WD domain G-beta repeat</fullName>
    </submittedName>
</protein>